<dbReference type="STRING" id="561365.SAMN05660866_00936"/>
<reference evidence="4" key="1">
    <citation type="submission" date="2017-02" db="EMBL/GenBank/DDBJ databases">
        <authorList>
            <person name="Varghese N."/>
            <person name="Submissions S."/>
        </authorList>
    </citation>
    <scope>NUCLEOTIDE SEQUENCE [LARGE SCALE GENOMIC DNA]</scope>
    <source>
        <strain evidence="4">DSM 23546</strain>
    </source>
</reference>
<dbReference type="AlphaFoldDB" id="A0A1T5AGJ9"/>
<name>A0A1T5AGJ9_9FLAO</name>
<dbReference type="GO" id="GO:0004045">
    <property type="term" value="F:peptidyl-tRNA hydrolase activity"/>
    <property type="evidence" value="ECO:0007669"/>
    <property type="project" value="TreeGrafter"/>
</dbReference>
<dbReference type="GO" id="GO:0043022">
    <property type="term" value="F:ribosome binding"/>
    <property type="evidence" value="ECO:0007669"/>
    <property type="project" value="TreeGrafter"/>
</dbReference>
<dbReference type="NCBIfam" id="NF006718">
    <property type="entry name" value="PRK09256.1"/>
    <property type="match status" value="1"/>
</dbReference>
<dbReference type="RefSeq" id="WP_079511434.1">
    <property type="nucleotide sequence ID" value="NZ_FUYL01000002.1"/>
</dbReference>
<dbReference type="OrthoDB" id="9815709at2"/>
<sequence length="133" mass="15210">MNQDQISTELQFKAIRSSGPGGQHANKVSSKVELSFELNTSNGLTEREKKRIQLKLDSKLTNDSVLILQCDESRSQHQNKQLVIKRFFKLLEKSLIVPKPRKKSKPTRSSIEKRLKGKKIASLKKLNRSKPEL</sequence>
<evidence type="ECO:0000259" key="2">
    <source>
        <dbReference type="Pfam" id="PF00472"/>
    </source>
</evidence>
<proteinExistence type="predicted"/>
<feature type="region of interest" description="Disordered" evidence="1">
    <location>
        <begin position="99"/>
        <end position="133"/>
    </location>
</feature>
<dbReference type="Gene3D" id="3.30.160.20">
    <property type="match status" value="1"/>
</dbReference>
<feature type="domain" description="Prokaryotic-type class I peptide chain release factors" evidence="2">
    <location>
        <begin position="8"/>
        <end position="113"/>
    </location>
</feature>
<dbReference type="GO" id="GO:0072344">
    <property type="term" value="P:rescue of stalled ribosome"/>
    <property type="evidence" value="ECO:0007669"/>
    <property type="project" value="TreeGrafter"/>
</dbReference>
<gene>
    <name evidence="3" type="ORF">SAMN05660866_00936</name>
</gene>
<feature type="compositionally biased region" description="Basic residues" evidence="1">
    <location>
        <begin position="115"/>
        <end position="133"/>
    </location>
</feature>
<dbReference type="SUPFAM" id="SSF110916">
    <property type="entry name" value="Peptidyl-tRNA hydrolase domain-like"/>
    <property type="match status" value="1"/>
</dbReference>
<dbReference type="EMBL" id="FUYL01000002">
    <property type="protein sequence ID" value="SKB34030.1"/>
    <property type="molecule type" value="Genomic_DNA"/>
</dbReference>
<evidence type="ECO:0000313" key="4">
    <source>
        <dbReference type="Proteomes" id="UP000190339"/>
    </source>
</evidence>
<dbReference type="Proteomes" id="UP000190339">
    <property type="component" value="Unassembled WGS sequence"/>
</dbReference>
<dbReference type="PANTHER" id="PTHR47814">
    <property type="entry name" value="PEPTIDYL-TRNA HYDROLASE ARFB"/>
    <property type="match status" value="1"/>
</dbReference>
<dbReference type="InterPro" id="IPR000352">
    <property type="entry name" value="Pep_chain_release_fac_I"/>
</dbReference>
<keyword evidence="4" id="KW-1185">Reference proteome</keyword>
<evidence type="ECO:0000313" key="3">
    <source>
        <dbReference type="EMBL" id="SKB34030.1"/>
    </source>
</evidence>
<protein>
    <submittedName>
        <fullName evidence="3">Ribosome-associated protein</fullName>
    </submittedName>
</protein>
<dbReference type="GO" id="GO:0003747">
    <property type="term" value="F:translation release factor activity"/>
    <property type="evidence" value="ECO:0007669"/>
    <property type="project" value="InterPro"/>
</dbReference>
<dbReference type="Pfam" id="PF00472">
    <property type="entry name" value="RF-1"/>
    <property type="match status" value="1"/>
</dbReference>
<accession>A0A1T5AGJ9</accession>
<organism evidence="3 4">
    <name type="scientific">Maribacter arcticus</name>
    <dbReference type="NCBI Taxonomy" id="561365"/>
    <lineage>
        <taxon>Bacteria</taxon>
        <taxon>Pseudomonadati</taxon>
        <taxon>Bacteroidota</taxon>
        <taxon>Flavobacteriia</taxon>
        <taxon>Flavobacteriales</taxon>
        <taxon>Flavobacteriaceae</taxon>
        <taxon>Maribacter</taxon>
    </lineage>
</organism>
<evidence type="ECO:0000256" key="1">
    <source>
        <dbReference type="SAM" id="MobiDB-lite"/>
    </source>
</evidence>
<dbReference type="PANTHER" id="PTHR47814:SF1">
    <property type="entry name" value="PEPTIDYL-TRNA HYDROLASE ARFB"/>
    <property type="match status" value="1"/>
</dbReference>